<evidence type="ECO:0000313" key="4">
    <source>
        <dbReference type="Proteomes" id="UP000324897"/>
    </source>
</evidence>
<dbReference type="PANTHER" id="PTHR10492">
    <property type="match status" value="1"/>
</dbReference>
<proteinExistence type="predicted"/>
<feature type="region of interest" description="Disordered" evidence="1">
    <location>
        <begin position="290"/>
        <end position="355"/>
    </location>
</feature>
<dbReference type="Proteomes" id="UP000324897">
    <property type="component" value="Unassembled WGS sequence"/>
</dbReference>
<dbReference type="Gramene" id="TVU21986">
    <property type="protein sequence ID" value="TVU21986"/>
    <property type="gene ID" value="EJB05_31658"/>
</dbReference>
<comment type="caution">
    <text evidence="3">The sequence shown here is derived from an EMBL/GenBank/DDBJ whole genome shotgun (WGS) entry which is preliminary data.</text>
</comment>
<dbReference type="PANTHER" id="PTHR10492:SF94">
    <property type="entry name" value="ATP-DEPENDENT DNA HELICASE"/>
    <property type="match status" value="1"/>
</dbReference>
<dbReference type="EMBL" id="RWGY01000026">
    <property type="protein sequence ID" value="TVU21986.1"/>
    <property type="molecule type" value="Genomic_DNA"/>
</dbReference>
<feature type="non-terminal residue" evidence="3">
    <location>
        <position position="1"/>
    </location>
</feature>
<protein>
    <recommendedName>
        <fullName evidence="2">Helitron helicase-like domain-containing protein</fullName>
    </recommendedName>
</protein>
<dbReference type="AlphaFoldDB" id="A0A5J9UEN5"/>
<feature type="domain" description="Helitron helicase-like" evidence="2">
    <location>
        <begin position="529"/>
        <end position="712"/>
    </location>
</feature>
<reference evidence="3 4" key="1">
    <citation type="journal article" date="2019" name="Sci. Rep.">
        <title>A high-quality genome of Eragrostis curvula grass provides insights into Poaceae evolution and supports new strategies to enhance forage quality.</title>
        <authorList>
            <person name="Carballo J."/>
            <person name="Santos B.A.C.M."/>
            <person name="Zappacosta D."/>
            <person name="Garbus I."/>
            <person name="Selva J.P."/>
            <person name="Gallo C.A."/>
            <person name="Diaz A."/>
            <person name="Albertini E."/>
            <person name="Caccamo M."/>
            <person name="Echenique V."/>
        </authorList>
    </citation>
    <scope>NUCLEOTIDE SEQUENCE [LARGE SCALE GENOMIC DNA]</scope>
    <source>
        <strain evidence="4">cv. Victoria</strain>
        <tissue evidence="3">Leaf</tissue>
    </source>
</reference>
<dbReference type="InterPro" id="IPR025476">
    <property type="entry name" value="Helitron_helicase-like"/>
</dbReference>
<feature type="compositionally biased region" description="Basic and acidic residues" evidence="1">
    <location>
        <begin position="219"/>
        <end position="229"/>
    </location>
</feature>
<feature type="compositionally biased region" description="Basic and acidic residues" evidence="1">
    <location>
        <begin position="333"/>
        <end position="351"/>
    </location>
</feature>
<dbReference type="Pfam" id="PF14214">
    <property type="entry name" value="Helitron_like_N"/>
    <property type="match status" value="1"/>
</dbReference>
<sequence length="938" mass="107915">MDIVMRNPYRDSLSNHYKQDDALLEKQRAQGREWARRFRERKKAAEENENGQDEKHIGLQGVGIRQSLRNTKKRGFGEDITEEIANDAILSENPPSTQIRGSLINQNSTPVRHCTDNTPLSAITNAGFGMVDPVEPIFTINQCGSMAINTTGVSEICGADGATPLFCTNTKLMTTFEATTHSASVLGDSEMPGVDAEDDTWLHRNNTWERKEPVDSAELQRARWRENSQRHRKRKTVEPSQEDTCTPEELKRSQWRGWTQQSRKRKMGDQVSVAQLPKNIEFQHKYRTRNTTQRDEIHRQGGPTGKIKATLGTGDHNNVNSPVYDSGIWDPDASERPGFDEENLETHKPLDDDIDDPLADDEGRIFFRPDVRYKSYRVNGQDGGAEGRPDPYDYVYDNLPKKHHVLGHAPDCEHCGAKRVKQSLHLDLGLIKLIVRILEGNPYVGTFRSLGSKPNLDEYRIELNTKIDVDQRRYNAPTASQVSAIWLEGSDPKKMFERSVMCIQLTLLPLLLPSADPESNKKYVSAREYYAYKLQIRRGEFNVLFYGKRLLQQWIVDMYIKVESMRLNWYSLPAHQKIIRADLYQGVLDTLATGEARASLTGKRIVLPRSMTGCDRDVQRRYLDAMTLVQRYGKPDYFITMTCNPYWPKIIQELLSGQTPQDRPELVARVYKAKLRDCEDFLVKKQHFGEVAAYAHVTEFQKRGLPHEHFLLIMKEGSKIKCPDEYDRIVSAEIPDKKKYPVLHDLVCKHMMHGPCGVLNKDCPCMIDGKCRFRYPLQFCEATQQGKDSYPIYRRRDDGQKVEVRNGTLDNRWVVPYNPTLLMRYNCHINVEISCSVKSVKYLYKYIYKGHDRASFSVDKSENEDTVVDEIKQYRDARCITPSEAAYRLYRFPLYYVSPPVLQLAVHLEGMHMVSFKSTSDLNEVAKDPKNKRSMLTE</sequence>
<keyword evidence="4" id="KW-1185">Reference proteome</keyword>
<gene>
    <name evidence="3" type="ORF">EJB05_31658</name>
</gene>
<evidence type="ECO:0000256" key="1">
    <source>
        <dbReference type="SAM" id="MobiDB-lite"/>
    </source>
</evidence>
<name>A0A5J9UEN5_9POAL</name>
<evidence type="ECO:0000313" key="3">
    <source>
        <dbReference type="EMBL" id="TVU21986.1"/>
    </source>
</evidence>
<dbReference type="OrthoDB" id="1930928at2759"/>
<evidence type="ECO:0000259" key="2">
    <source>
        <dbReference type="Pfam" id="PF14214"/>
    </source>
</evidence>
<feature type="region of interest" description="Disordered" evidence="1">
    <location>
        <begin position="219"/>
        <end position="270"/>
    </location>
</feature>
<accession>A0A5J9UEN5</accession>
<organism evidence="3 4">
    <name type="scientific">Eragrostis curvula</name>
    <name type="common">weeping love grass</name>
    <dbReference type="NCBI Taxonomy" id="38414"/>
    <lineage>
        <taxon>Eukaryota</taxon>
        <taxon>Viridiplantae</taxon>
        <taxon>Streptophyta</taxon>
        <taxon>Embryophyta</taxon>
        <taxon>Tracheophyta</taxon>
        <taxon>Spermatophyta</taxon>
        <taxon>Magnoliopsida</taxon>
        <taxon>Liliopsida</taxon>
        <taxon>Poales</taxon>
        <taxon>Poaceae</taxon>
        <taxon>PACMAD clade</taxon>
        <taxon>Chloridoideae</taxon>
        <taxon>Eragrostideae</taxon>
        <taxon>Eragrostidinae</taxon>
        <taxon>Eragrostis</taxon>
    </lineage>
</organism>